<evidence type="ECO:0000313" key="6">
    <source>
        <dbReference type="EMBL" id="CAE4628331.1"/>
    </source>
</evidence>
<evidence type="ECO:0000256" key="2">
    <source>
        <dbReference type="ARBA" id="ARBA00023027"/>
    </source>
</evidence>
<keyword evidence="2" id="KW-0520">NAD</keyword>
<proteinExistence type="predicted"/>
<dbReference type="PROSITE" id="PS50305">
    <property type="entry name" value="SIRTUIN"/>
    <property type="match status" value="1"/>
</dbReference>
<accession>A0A7S4RXY1</accession>
<evidence type="ECO:0000259" key="5">
    <source>
        <dbReference type="PROSITE" id="PS50305"/>
    </source>
</evidence>
<evidence type="ECO:0000256" key="1">
    <source>
        <dbReference type="ARBA" id="ARBA00022679"/>
    </source>
</evidence>
<dbReference type="AlphaFoldDB" id="A0A7S4RXY1"/>
<dbReference type="GO" id="GO:0017136">
    <property type="term" value="F:histone deacetylase activity, NAD-dependent"/>
    <property type="evidence" value="ECO:0007669"/>
    <property type="project" value="TreeGrafter"/>
</dbReference>
<sequence>MGRAKFTAEQPDIAIRDRPQLGAEQVSTLQQGDEIFPTEVFIEDGIEWVKLGRGSTAVRVTGRNTTVGLNLSGDGYVPTIDPAWGTLLRKHTQVRVEEIKEEGVLTKREVAEILERSADPGLTLPLESKYWTKQQLEMFVMSGGSIRPAWCSIPDERLMANTNMTKEEIIQAVIQAADWISGADAILIGSGAGMGVDSGLGTFRGSQKGVWAGLEAVGLAYEEICQPKWFQEEPHLGWAFWNFCHEAYQATVPHEGYARAREWGQRCPLGFFSFTSNIDSHWVSSGTGSDRVLEVHGAVKWLQCSKSCCPDVWRAPKDLGLVEDEVTHRVRGILPTCPKCKAVARPNVQMFGGDSGFSKARRGAQFSRYDSWLRQLEARPDKDSLRVTCVEVGCGLTVPTVRNELEAVVRKFPEARLVRVNPENPGLSTDLASKGVSLPLKAGFAIEELSKQVFKEEDNKVTFVLWGSAGGCELQASYGTCVGRLLRLCEVDGMTVEFSKTARAWSWSHATRKNLEVRLDRPVDTSCFSEIKAGEGADMRVTCIVDVEAIFRRTDSGEEGFNSTMLRRVENVYWLLTEMNTMFEDPAYQNGVPKCTTKRELLDHVRSVQFAVFPKFGIEASEKGTLVLTTFINTVQRVPDVQAQVDRSMELSCVRLLSQLPAAAEKQKQQELAAPEPLQVTCMALPAEDGSDGADTLPVEATTHTQLWELRDKLATTLQWDEETARAVKFLAKQGNSFMGLKDHEVVRKVVYLRNCPPLLAAAPVEVNFKEQLDTPWGVDQEPEVEEFTEDEIQVTVVIDASLDFNMPVTLRKGSTILTVKEALTAADPTGRTRTDSFWLRLAGSEQPAFPDSKRLCQCCSLEVTLEPPPTTPPPRAAPATATRSRRGRQAEEQPSQVHKYFVAGSWCDFKPTEMTREGSCFVHMLKVGPHGYETFQILLDGSWDAVYYPSVRDANPDKDHKLRGPDKKGHGVNWMIGALQRGRQQARPGSHFKIVVSVDGKQLATRVTWRQVPG</sequence>
<keyword evidence="1" id="KW-0808">Transferase</keyword>
<dbReference type="InterPro" id="IPR026591">
    <property type="entry name" value="Sirtuin_cat_small_dom_sf"/>
</dbReference>
<feature type="active site" description="Proton acceptor" evidence="3">
    <location>
        <position position="296"/>
    </location>
</feature>
<evidence type="ECO:0000256" key="3">
    <source>
        <dbReference type="PROSITE-ProRule" id="PRU00236"/>
    </source>
</evidence>
<dbReference type="InterPro" id="IPR026590">
    <property type="entry name" value="Ssirtuin_cat_dom"/>
</dbReference>
<reference evidence="6" key="1">
    <citation type="submission" date="2021-01" db="EMBL/GenBank/DDBJ databases">
        <authorList>
            <person name="Corre E."/>
            <person name="Pelletier E."/>
            <person name="Niang G."/>
            <person name="Scheremetjew M."/>
            <person name="Finn R."/>
            <person name="Kale V."/>
            <person name="Holt S."/>
            <person name="Cochrane G."/>
            <person name="Meng A."/>
            <person name="Brown T."/>
            <person name="Cohen L."/>
        </authorList>
    </citation>
    <scope>NUCLEOTIDE SEQUENCE</scope>
    <source>
        <strain evidence="6">CCMP3105</strain>
    </source>
</reference>
<dbReference type="Gene3D" id="3.30.1600.10">
    <property type="entry name" value="SIR2/SIRT2 'Small Domain"/>
    <property type="match status" value="1"/>
</dbReference>
<dbReference type="EMBL" id="HBNR01059782">
    <property type="protein sequence ID" value="CAE4628331.1"/>
    <property type="molecule type" value="Transcribed_RNA"/>
</dbReference>
<gene>
    <name evidence="6" type="ORF">AMON00008_LOCUS42068</name>
</gene>
<feature type="binding site" evidence="3">
    <location>
        <position position="340"/>
    </location>
    <ligand>
        <name>Zn(2+)</name>
        <dbReference type="ChEBI" id="CHEBI:29105"/>
    </ligand>
</feature>
<keyword evidence="3" id="KW-0862">Zinc</keyword>
<protein>
    <recommendedName>
        <fullName evidence="5">Deacetylase sirtuin-type domain-containing protein</fullName>
    </recommendedName>
</protein>
<feature type="binding site" evidence="3">
    <location>
        <position position="308"/>
    </location>
    <ligand>
        <name>Zn(2+)</name>
        <dbReference type="ChEBI" id="CHEBI:29105"/>
    </ligand>
</feature>
<name>A0A7S4RXY1_9DINO</name>
<dbReference type="GO" id="GO:0046872">
    <property type="term" value="F:metal ion binding"/>
    <property type="evidence" value="ECO:0007669"/>
    <property type="project" value="UniProtKB-KW"/>
</dbReference>
<dbReference type="GO" id="GO:0070403">
    <property type="term" value="F:NAD+ binding"/>
    <property type="evidence" value="ECO:0007669"/>
    <property type="project" value="InterPro"/>
</dbReference>
<feature type="domain" description="Deacetylase sirtuin-type" evidence="5">
    <location>
        <begin position="166"/>
        <end position="467"/>
    </location>
</feature>
<evidence type="ECO:0000256" key="4">
    <source>
        <dbReference type="SAM" id="MobiDB-lite"/>
    </source>
</evidence>
<feature type="binding site" evidence="3">
    <location>
        <position position="337"/>
    </location>
    <ligand>
        <name>Zn(2+)</name>
        <dbReference type="ChEBI" id="CHEBI:29105"/>
    </ligand>
</feature>
<dbReference type="InterPro" id="IPR050134">
    <property type="entry name" value="NAD-dep_sirtuin_deacylases"/>
</dbReference>
<dbReference type="PANTHER" id="PTHR11085:SF4">
    <property type="entry name" value="NAD-DEPENDENT PROTEIN DEACYLASE"/>
    <property type="match status" value="1"/>
</dbReference>
<dbReference type="Gene3D" id="3.40.50.1220">
    <property type="entry name" value="TPP-binding domain"/>
    <property type="match status" value="1"/>
</dbReference>
<feature type="compositionally biased region" description="Pro residues" evidence="4">
    <location>
        <begin position="867"/>
        <end position="877"/>
    </location>
</feature>
<dbReference type="Pfam" id="PF02146">
    <property type="entry name" value="SIR2"/>
    <property type="match status" value="1"/>
</dbReference>
<dbReference type="PANTHER" id="PTHR11085">
    <property type="entry name" value="NAD-DEPENDENT PROTEIN DEACYLASE SIRTUIN-5, MITOCHONDRIAL-RELATED"/>
    <property type="match status" value="1"/>
</dbReference>
<keyword evidence="3" id="KW-0479">Metal-binding</keyword>
<organism evidence="6">
    <name type="scientific">Alexandrium monilatum</name>
    <dbReference type="NCBI Taxonomy" id="311494"/>
    <lineage>
        <taxon>Eukaryota</taxon>
        <taxon>Sar</taxon>
        <taxon>Alveolata</taxon>
        <taxon>Dinophyceae</taxon>
        <taxon>Gonyaulacales</taxon>
        <taxon>Pyrocystaceae</taxon>
        <taxon>Alexandrium</taxon>
    </lineage>
</organism>
<feature type="binding site" evidence="3">
    <location>
        <position position="304"/>
    </location>
    <ligand>
        <name>Zn(2+)</name>
        <dbReference type="ChEBI" id="CHEBI:29105"/>
    </ligand>
</feature>
<dbReference type="InterPro" id="IPR003000">
    <property type="entry name" value="Sirtuin"/>
</dbReference>
<dbReference type="InterPro" id="IPR029035">
    <property type="entry name" value="DHS-like_NAD/FAD-binding_dom"/>
</dbReference>
<dbReference type="SUPFAM" id="SSF52467">
    <property type="entry name" value="DHS-like NAD/FAD-binding domain"/>
    <property type="match status" value="1"/>
</dbReference>
<feature type="region of interest" description="Disordered" evidence="4">
    <location>
        <begin position="867"/>
        <end position="897"/>
    </location>
</feature>